<evidence type="ECO:0000259" key="2">
    <source>
        <dbReference type="PROSITE" id="PS51820"/>
    </source>
</evidence>
<evidence type="ECO:0000313" key="3">
    <source>
        <dbReference type="EMBL" id="BDD10301.1"/>
    </source>
</evidence>
<dbReference type="SUPFAM" id="SSF56988">
    <property type="entry name" value="Anthrax protective antigen"/>
    <property type="match status" value="1"/>
</dbReference>
<dbReference type="PANTHER" id="PTHR10151:SF120">
    <property type="entry name" value="BIS(5'-ADENOSYL)-TRIPHOSPHATASE"/>
    <property type="match status" value="1"/>
</dbReference>
<dbReference type="GO" id="GO:0016787">
    <property type="term" value="F:hydrolase activity"/>
    <property type="evidence" value="ECO:0007669"/>
    <property type="project" value="UniProtKB-ARBA"/>
</dbReference>
<feature type="signal peptide" evidence="1">
    <location>
        <begin position="1"/>
        <end position="23"/>
    </location>
</feature>
<dbReference type="Pfam" id="PF13290">
    <property type="entry name" value="CHB_HEX_C_1"/>
    <property type="match status" value="1"/>
</dbReference>
<dbReference type="InterPro" id="IPR011658">
    <property type="entry name" value="PA14_dom"/>
</dbReference>
<evidence type="ECO:0000313" key="4">
    <source>
        <dbReference type="Proteomes" id="UP001348817"/>
    </source>
</evidence>
<reference evidence="3 4" key="1">
    <citation type="submission" date="2021-12" db="EMBL/GenBank/DDBJ databases">
        <title>Genome sequencing of bacteria with rrn-lacking chromosome and rrn-plasmid.</title>
        <authorList>
            <person name="Anda M."/>
            <person name="Iwasaki W."/>
        </authorList>
    </citation>
    <scope>NUCLEOTIDE SEQUENCE [LARGE SCALE GENOMIC DNA]</scope>
    <source>
        <strain evidence="3 4">DSM 100852</strain>
    </source>
</reference>
<dbReference type="InterPro" id="IPR037524">
    <property type="entry name" value="PA14/GLEYA"/>
</dbReference>
<dbReference type="InterPro" id="IPR002591">
    <property type="entry name" value="Phosphodiest/P_Trfase"/>
</dbReference>
<name>A0AAU9DB49_9BACT</name>
<keyword evidence="4" id="KW-1185">Reference proteome</keyword>
<keyword evidence="1" id="KW-0732">Signal</keyword>
<dbReference type="Pfam" id="PF01663">
    <property type="entry name" value="Phosphodiest"/>
    <property type="match status" value="2"/>
</dbReference>
<evidence type="ECO:0000256" key="1">
    <source>
        <dbReference type="SAM" id="SignalP"/>
    </source>
</evidence>
<accession>A0AAU9DB49</accession>
<dbReference type="Pfam" id="PF07691">
    <property type="entry name" value="PA14"/>
    <property type="match status" value="1"/>
</dbReference>
<proteinExistence type="predicted"/>
<dbReference type="SUPFAM" id="SSF53649">
    <property type="entry name" value="Alkaline phosphatase-like"/>
    <property type="match status" value="1"/>
</dbReference>
<dbReference type="AlphaFoldDB" id="A0AAU9DB49"/>
<dbReference type="PROSITE" id="PS51257">
    <property type="entry name" value="PROKAR_LIPOPROTEIN"/>
    <property type="match status" value="1"/>
</dbReference>
<dbReference type="PANTHER" id="PTHR10151">
    <property type="entry name" value="ECTONUCLEOTIDE PYROPHOSPHATASE/PHOSPHODIESTERASE"/>
    <property type="match status" value="1"/>
</dbReference>
<organism evidence="3 4">
    <name type="scientific">Fulvitalea axinellae</name>
    <dbReference type="NCBI Taxonomy" id="1182444"/>
    <lineage>
        <taxon>Bacteria</taxon>
        <taxon>Pseudomonadati</taxon>
        <taxon>Bacteroidota</taxon>
        <taxon>Cytophagia</taxon>
        <taxon>Cytophagales</taxon>
        <taxon>Persicobacteraceae</taxon>
        <taxon>Fulvitalea</taxon>
    </lineage>
</organism>
<dbReference type="InterPro" id="IPR059177">
    <property type="entry name" value="GH29D-like_dom"/>
</dbReference>
<dbReference type="EMBL" id="AP025314">
    <property type="protein sequence ID" value="BDD10301.1"/>
    <property type="molecule type" value="Genomic_DNA"/>
</dbReference>
<dbReference type="CDD" id="cd00016">
    <property type="entry name" value="ALP_like"/>
    <property type="match status" value="1"/>
</dbReference>
<dbReference type="Proteomes" id="UP001348817">
    <property type="component" value="Chromosome"/>
</dbReference>
<dbReference type="InterPro" id="IPR017850">
    <property type="entry name" value="Alkaline_phosphatase_core_sf"/>
</dbReference>
<sequence>MKKIILPVLGLCLAMLASCTRQASTRRADHVVLIGIDGLSVAGVRNAETPVLDSLMNAGAYTLRARAVLPTVSSPNWASMVTGVDVAQHGVMDNDWERAEMRIAPVSAGEEGMFPSVFYEIRRALPNAKIGAIYDWGGFGRLIEDSIPDLKISPKGVEKTVAEAIRFIKAERPDFTFIQLDHVDHAGHSKGHETEAYYQAVEEADRFVARILKALAEAKMAQSTTVIITSDHGGIGYGHGGFTEKEINIPVILAGPGVKKGYRIAAPVYQFDAAANVLFALGVERPESWLGKPTAIAYVDGPSVKTAGFMDRIPAPEILPADSAAFSGYGFLSENDSVTVRFKAQKGAKVYYTLDGSLPTQSSKLYTGPFVLDSTAVVKAKAFAGFSQQSNVATSSIRVVKNREGHGLRYAYYESNAWTDTFPDLAKEKPVAKGQSLELRVGNIDRRTQKGEKQMALTFDGYFLAKQKGKYKFATRSDQGAKLWIDGKLVTGNKDGNGIREERGDIKLDSGRHRLRLAYFDTVGNRWLDVMVKGPNLPEQVVPADLLFLEAE</sequence>
<dbReference type="Gene3D" id="3.90.182.10">
    <property type="entry name" value="Toxin - Anthrax Protective Antigen,domain 1"/>
    <property type="match status" value="1"/>
</dbReference>
<dbReference type="Gene3D" id="3.40.720.10">
    <property type="entry name" value="Alkaline Phosphatase, subunit A"/>
    <property type="match status" value="2"/>
</dbReference>
<dbReference type="SMART" id="SM00758">
    <property type="entry name" value="PA14"/>
    <property type="match status" value="1"/>
</dbReference>
<feature type="chain" id="PRO_5043874308" description="PA14 domain-containing protein" evidence="1">
    <location>
        <begin position="24"/>
        <end position="552"/>
    </location>
</feature>
<dbReference type="KEGG" id="fax:FUAX_27330"/>
<feature type="domain" description="PA14" evidence="2">
    <location>
        <begin position="403"/>
        <end position="546"/>
    </location>
</feature>
<dbReference type="RefSeq" id="WP_338391868.1">
    <property type="nucleotide sequence ID" value="NZ_AP025314.1"/>
</dbReference>
<protein>
    <recommendedName>
        <fullName evidence="2">PA14 domain-containing protein</fullName>
    </recommendedName>
</protein>
<gene>
    <name evidence="3" type="ORF">FUAX_27330</name>
</gene>
<dbReference type="PROSITE" id="PS51820">
    <property type="entry name" value="PA14"/>
    <property type="match status" value="1"/>
</dbReference>